<evidence type="ECO:0000313" key="1">
    <source>
        <dbReference type="EMBL" id="PZO23307.1"/>
    </source>
</evidence>
<reference evidence="1 2" key="2">
    <citation type="submission" date="2018-06" db="EMBL/GenBank/DDBJ databases">
        <title>Metagenomic assembly of (sub)arctic Cyanobacteria and their associated microbiome from non-axenic cultures.</title>
        <authorList>
            <person name="Baurain D."/>
        </authorList>
    </citation>
    <scope>NUCLEOTIDE SEQUENCE [LARGE SCALE GENOMIC DNA]</scope>
    <source>
        <strain evidence="1">ULC129bin1</strain>
    </source>
</reference>
<gene>
    <name evidence="1" type="ORF">DCF25_00470</name>
</gene>
<evidence type="ECO:0008006" key="3">
    <source>
        <dbReference type="Google" id="ProtNLM"/>
    </source>
</evidence>
<organism evidence="1 2">
    <name type="scientific">Leptolyngbya foveolarum</name>
    <dbReference type="NCBI Taxonomy" id="47253"/>
    <lineage>
        <taxon>Bacteria</taxon>
        <taxon>Bacillati</taxon>
        <taxon>Cyanobacteriota</taxon>
        <taxon>Cyanophyceae</taxon>
        <taxon>Leptolyngbyales</taxon>
        <taxon>Leptolyngbyaceae</taxon>
        <taxon>Leptolyngbya group</taxon>
        <taxon>Leptolyngbya</taxon>
    </lineage>
</organism>
<protein>
    <recommendedName>
        <fullName evidence="3">Cation efflux protein cytoplasmic domain-containing protein</fullName>
    </recommendedName>
</protein>
<proteinExistence type="predicted"/>
<sequence>MAAVLSLVAISYPLGFSLNRLLIRNKIYHGLSDIKAQRPDLFANLNGYSWNVRFDESSVYVDMDLMAPPKTFAGDRLSLIADAIAEGLGMPVKVKFRLIPVNVVEVNEPDQPP</sequence>
<dbReference type="EMBL" id="QBMC01000002">
    <property type="protein sequence ID" value="PZO23307.1"/>
    <property type="molecule type" value="Genomic_DNA"/>
</dbReference>
<dbReference type="AlphaFoldDB" id="A0A2W4UVP4"/>
<name>A0A2W4UVP4_9CYAN</name>
<dbReference type="Proteomes" id="UP000249354">
    <property type="component" value="Unassembled WGS sequence"/>
</dbReference>
<evidence type="ECO:0000313" key="2">
    <source>
        <dbReference type="Proteomes" id="UP000249354"/>
    </source>
</evidence>
<reference evidence="2" key="1">
    <citation type="submission" date="2018-04" db="EMBL/GenBank/DDBJ databases">
        <authorList>
            <person name="Cornet L."/>
        </authorList>
    </citation>
    <scope>NUCLEOTIDE SEQUENCE [LARGE SCALE GENOMIC DNA]</scope>
</reference>
<comment type="caution">
    <text evidence="1">The sequence shown here is derived from an EMBL/GenBank/DDBJ whole genome shotgun (WGS) entry which is preliminary data.</text>
</comment>
<accession>A0A2W4UVP4</accession>